<dbReference type="Gene3D" id="3.40.470.10">
    <property type="entry name" value="Uracil-DNA glycosylase-like domain"/>
    <property type="match status" value="1"/>
</dbReference>
<keyword evidence="3" id="KW-0004">4Fe-4S</keyword>
<evidence type="ECO:0000259" key="10">
    <source>
        <dbReference type="SMART" id="SM00986"/>
    </source>
</evidence>
<dbReference type="RefSeq" id="WP_089161351.1">
    <property type="nucleotide sequence ID" value="NZ_MTHB01000096.1"/>
</dbReference>
<dbReference type="InterPro" id="IPR051536">
    <property type="entry name" value="UDG_Type-4/5"/>
</dbReference>
<dbReference type="NCBIfam" id="TIGR00758">
    <property type="entry name" value="UDG_fam4"/>
    <property type="match status" value="1"/>
</dbReference>
<dbReference type="EMBL" id="MTHB01000096">
    <property type="protein sequence ID" value="OXC77724.1"/>
    <property type="molecule type" value="Genomic_DNA"/>
</dbReference>
<dbReference type="SMART" id="SM00987">
    <property type="entry name" value="UreE_C"/>
    <property type="match status" value="1"/>
</dbReference>
<evidence type="ECO:0000256" key="6">
    <source>
        <dbReference type="ARBA" id="ARBA00022801"/>
    </source>
</evidence>
<keyword evidence="7" id="KW-0408">Iron</keyword>
<dbReference type="InterPro" id="IPR005122">
    <property type="entry name" value="Uracil-DNA_glycosylase-like"/>
</dbReference>
<dbReference type="GO" id="GO:0006281">
    <property type="term" value="P:DNA repair"/>
    <property type="evidence" value="ECO:0007669"/>
    <property type="project" value="UniProtKB-KW"/>
</dbReference>
<dbReference type="Pfam" id="PF03167">
    <property type="entry name" value="UDG"/>
    <property type="match status" value="1"/>
</dbReference>
<dbReference type="GO" id="GO:0051539">
    <property type="term" value="F:4 iron, 4 sulfur cluster binding"/>
    <property type="evidence" value="ECO:0007669"/>
    <property type="project" value="UniProtKB-KW"/>
</dbReference>
<dbReference type="InterPro" id="IPR023875">
    <property type="entry name" value="DNA_repair_put"/>
</dbReference>
<dbReference type="GO" id="GO:0097506">
    <property type="term" value="F:deaminated base DNA N-glycosylase activity"/>
    <property type="evidence" value="ECO:0007669"/>
    <property type="project" value="UniProtKB-ARBA"/>
</dbReference>
<dbReference type="SUPFAM" id="SSF52141">
    <property type="entry name" value="Uracil-DNA glycosylase-like"/>
    <property type="match status" value="1"/>
</dbReference>
<keyword evidence="9" id="KW-0234">DNA repair</keyword>
<evidence type="ECO:0000256" key="8">
    <source>
        <dbReference type="ARBA" id="ARBA00023014"/>
    </source>
</evidence>
<feature type="domain" description="Uracil-DNA glycosylase-like" evidence="10">
    <location>
        <begin position="326"/>
        <end position="484"/>
    </location>
</feature>
<dbReference type="PANTHER" id="PTHR33693:SF9">
    <property type="entry name" value="TYPE-4 URACIL-DNA GLYCOSYLASE"/>
    <property type="match status" value="1"/>
</dbReference>
<keyword evidence="4" id="KW-0479">Metal-binding</keyword>
<dbReference type="InterPro" id="IPR025404">
    <property type="entry name" value="DUF4130"/>
</dbReference>
<keyword evidence="5" id="KW-0227">DNA damage</keyword>
<evidence type="ECO:0000256" key="4">
    <source>
        <dbReference type="ARBA" id="ARBA00022723"/>
    </source>
</evidence>
<dbReference type="Pfam" id="PF13566">
    <property type="entry name" value="DUF4130"/>
    <property type="match status" value="1"/>
</dbReference>
<gene>
    <name evidence="11" type="ORF">BSU04_15910</name>
</gene>
<dbReference type="NCBIfam" id="TIGR03915">
    <property type="entry name" value="SAM_7_link_chp"/>
    <property type="match status" value="1"/>
</dbReference>
<comment type="caution">
    <text evidence="11">The sequence shown here is derived from an EMBL/GenBank/DDBJ whole genome shotgun (WGS) entry which is preliminary data.</text>
</comment>
<dbReference type="AlphaFoldDB" id="A0A226X2Q8"/>
<dbReference type="NCBIfam" id="TIGR03914">
    <property type="entry name" value="UDG_fam_dom"/>
    <property type="match status" value="1"/>
</dbReference>
<organism evidence="11 12">
    <name type="scientific">Caballeronia sordidicola</name>
    <name type="common">Burkholderia sordidicola</name>
    <dbReference type="NCBI Taxonomy" id="196367"/>
    <lineage>
        <taxon>Bacteria</taxon>
        <taxon>Pseudomonadati</taxon>
        <taxon>Pseudomonadota</taxon>
        <taxon>Betaproteobacteria</taxon>
        <taxon>Burkholderiales</taxon>
        <taxon>Burkholderiaceae</taxon>
        <taxon>Caballeronia</taxon>
    </lineage>
</organism>
<dbReference type="PANTHER" id="PTHR33693">
    <property type="entry name" value="TYPE-5 URACIL-DNA GLYCOSYLASE"/>
    <property type="match status" value="1"/>
</dbReference>
<evidence type="ECO:0000256" key="9">
    <source>
        <dbReference type="ARBA" id="ARBA00023204"/>
    </source>
</evidence>
<dbReference type="Proteomes" id="UP000214720">
    <property type="component" value="Unassembled WGS sequence"/>
</dbReference>
<comment type="similarity">
    <text evidence="1">Belongs to the uracil-DNA glycosylase (UDG) superfamily. Type 4 (UDGa) family.</text>
</comment>
<reference evidence="12" key="1">
    <citation type="submission" date="2017-01" db="EMBL/GenBank/DDBJ databases">
        <title>Genome Analysis of Deinococcus marmoris KOPRI26562.</title>
        <authorList>
            <person name="Kim J.H."/>
            <person name="Oh H.-M."/>
        </authorList>
    </citation>
    <scope>NUCLEOTIDE SEQUENCE [LARGE SCALE GENOMIC DNA]</scope>
    <source>
        <strain evidence="12">PAMC 26633</strain>
    </source>
</reference>
<evidence type="ECO:0000256" key="2">
    <source>
        <dbReference type="ARBA" id="ARBA00019403"/>
    </source>
</evidence>
<evidence type="ECO:0000256" key="7">
    <source>
        <dbReference type="ARBA" id="ARBA00023004"/>
    </source>
</evidence>
<evidence type="ECO:0000256" key="3">
    <source>
        <dbReference type="ARBA" id="ARBA00022485"/>
    </source>
</evidence>
<evidence type="ECO:0000313" key="11">
    <source>
        <dbReference type="EMBL" id="OXC77724.1"/>
    </source>
</evidence>
<keyword evidence="8" id="KW-0411">Iron-sulfur</keyword>
<evidence type="ECO:0000313" key="12">
    <source>
        <dbReference type="Proteomes" id="UP000214720"/>
    </source>
</evidence>
<dbReference type="GO" id="GO:0046872">
    <property type="term" value="F:metal ion binding"/>
    <property type="evidence" value="ECO:0007669"/>
    <property type="project" value="UniProtKB-KW"/>
</dbReference>
<keyword evidence="6" id="KW-0378">Hydrolase</keyword>
<protein>
    <recommendedName>
        <fullName evidence="2">Type-4 uracil-DNA glycosylase</fullName>
    </recommendedName>
</protein>
<name>A0A226X2Q8_CABSO</name>
<accession>A0A226X2Q8</accession>
<dbReference type="SMART" id="SM00986">
    <property type="entry name" value="UDG"/>
    <property type="match status" value="1"/>
</dbReference>
<evidence type="ECO:0000256" key="1">
    <source>
        <dbReference type="ARBA" id="ARBA00006521"/>
    </source>
</evidence>
<dbReference type="CDD" id="cd10030">
    <property type="entry name" value="UDG-F4_TTUDGA_SPO1dp_like"/>
    <property type="match status" value="1"/>
</dbReference>
<evidence type="ECO:0000256" key="5">
    <source>
        <dbReference type="ARBA" id="ARBA00022763"/>
    </source>
</evidence>
<dbReference type="InterPro" id="IPR036895">
    <property type="entry name" value="Uracil-DNA_glycosylase-like_sf"/>
</dbReference>
<dbReference type="OrthoDB" id="5290748at2"/>
<sequence length="505" mass="55434">MQTIAIENTYSAWRAAALRMLAANVSPEAIDWRVDDLEHGAASGHLEPTSGSFDFNANQTGNDEAVSALRPVESAEPSLVVNISKTLAAQLSDAALYRDPRRWAFLYKVMWRWHQGDRAVASPADVDGARLQHMAKAVRRDKHDMIAYVRFRQCAQHAAGEPEYVAWYEPAHDILAWGAEQFAQRMGRSTWLIATPLGAASWDGVTLHLKYGHAQRSPIAPDAAEALWLAYYRSTFNPARLNESALHQHMPVRYWKGLPEGMLIPSMISEAKSGARRLAQASGIGALDGKAISIEAEAAQPSRSAPGSLDACRRCELWQHATQAVEGEGPADARIVLLGEQPGDQEDLSGKPFVGPAGQLLDEAIQRAGLRRSDLYLTNAVKHFKWTPRGKRRLHKTPAQREVQACAVWLEGELQRVRPAVIVTLGATALSALLGEKVSLQGYLGDSFELNGMRVIPTYHPSFALRRDDVGGREQVALAISDALARARDLTNWRADRPVGDQGSL</sequence>
<proteinExistence type="inferred from homology"/>
<dbReference type="InterPro" id="IPR005273">
    <property type="entry name" value="Ura-DNA_glyco_family4"/>
</dbReference>